<dbReference type="PANTHER" id="PTHR35011">
    <property type="entry name" value="2,3-DIKETO-L-GULONATE TRAP TRANSPORTER SMALL PERMEASE PROTEIN YIAM"/>
    <property type="match status" value="1"/>
</dbReference>
<keyword evidence="5 9" id="KW-0812">Transmembrane</keyword>
<evidence type="ECO:0000256" key="6">
    <source>
        <dbReference type="ARBA" id="ARBA00022989"/>
    </source>
</evidence>
<comment type="caution">
    <text evidence="11">The sequence shown here is derived from an EMBL/GenBank/DDBJ whole genome shotgun (WGS) entry which is preliminary data.</text>
</comment>
<sequence>MKGPLTVIRKGIDGINWVAGWLLAALLAVMIVLIAWQVFARYVMGSPLAFSEEIARFSMVWMTLLGAGYAFRQGTLISIDLVAETAGPTLRRAVIVLVTLISMVFAYVLLTQGWFLASRISYQTAPSTGLSMLWLYGAIPAGAILIMINGLALLIDQYLGDEPAARTLGQAEPTE</sequence>
<protein>
    <recommendedName>
        <fullName evidence="9">TRAP transporter small permease protein</fullName>
    </recommendedName>
</protein>
<evidence type="ECO:0000256" key="5">
    <source>
        <dbReference type="ARBA" id="ARBA00022692"/>
    </source>
</evidence>
<evidence type="ECO:0000256" key="8">
    <source>
        <dbReference type="ARBA" id="ARBA00038436"/>
    </source>
</evidence>
<keyword evidence="7 9" id="KW-0472">Membrane</keyword>
<evidence type="ECO:0000256" key="4">
    <source>
        <dbReference type="ARBA" id="ARBA00022519"/>
    </source>
</evidence>
<dbReference type="OrthoDB" id="4964541at2"/>
<dbReference type="Pfam" id="PF04290">
    <property type="entry name" value="DctQ"/>
    <property type="match status" value="1"/>
</dbReference>
<keyword evidence="12" id="KW-1185">Reference proteome</keyword>
<keyword evidence="6 9" id="KW-1133">Transmembrane helix</keyword>
<feature type="transmembrane region" description="Helical" evidence="9">
    <location>
        <begin position="21"/>
        <end position="42"/>
    </location>
</feature>
<feature type="transmembrane region" description="Helical" evidence="9">
    <location>
        <begin position="134"/>
        <end position="155"/>
    </location>
</feature>
<evidence type="ECO:0000256" key="3">
    <source>
        <dbReference type="ARBA" id="ARBA00022475"/>
    </source>
</evidence>
<dbReference type="GO" id="GO:0022857">
    <property type="term" value="F:transmembrane transporter activity"/>
    <property type="evidence" value="ECO:0007669"/>
    <property type="project" value="UniProtKB-UniRule"/>
</dbReference>
<feature type="transmembrane region" description="Helical" evidence="9">
    <location>
        <begin position="93"/>
        <end position="114"/>
    </location>
</feature>
<gene>
    <name evidence="11" type="ORF">DYI37_16925</name>
</gene>
<name>A0A371WZ68_9HYPH</name>
<keyword evidence="3" id="KW-1003">Cell membrane</keyword>
<evidence type="ECO:0000256" key="2">
    <source>
        <dbReference type="ARBA" id="ARBA00022448"/>
    </source>
</evidence>
<evidence type="ECO:0000256" key="7">
    <source>
        <dbReference type="ARBA" id="ARBA00023136"/>
    </source>
</evidence>
<dbReference type="PANTHER" id="PTHR35011:SF2">
    <property type="entry name" value="2,3-DIKETO-L-GULONATE TRAP TRANSPORTER SMALL PERMEASE PROTEIN YIAM"/>
    <property type="match status" value="1"/>
</dbReference>
<feature type="domain" description="Tripartite ATP-independent periplasmic transporters DctQ component" evidence="10">
    <location>
        <begin position="30"/>
        <end position="157"/>
    </location>
</feature>
<evidence type="ECO:0000256" key="9">
    <source>
        <dbReference type="RuleBase" id="RU369079"/>
    </source>
</evidence>
<comment type="subunit">
    <text evidence="9">The complex comprises the extracytoplasmic solute receptor protein and the two transmembrane proteins.</text>
</comment>
<dbReference type="GO" id="GO:0015740">
    <property type="term" value="P:C4-dicarboxylate transport"/>
    <property type="evidence" value="ECO:0007669"/>
    <property type="project" value="TreeGrafter"/>
</dbReference>
<dbReference type="GO" id="GO:0005886">
    <property type="term" value="C:plasma membrane"/>
    <property type="evidence" value="ECO:0007669"/>
    <property type="project" value="UniProtKB-SubCell"/>
</dbReference>
<evidence type="ECO:0000259" key="10">
    <source>
        <dbReference type="Pfam" id="PF04290"/>
    </source>
</evidence>
<evidence type="ECO:0000313" key="11">
    <source>
        <dbReference type="EMBL" id="RFC62285.1"/>
    </source>
</evidence>
<accession>A0A371WZ68</accession>
<dbReference type="InterPro" id="IPR055348">
    <property type="entry name" value="DctQ"/>
</dbReference>
<comment type="function">
    <text evidence="9">Part of the tripartite ATP-independent periplasmic (TRAP) transport system.</text>
</comment>
<comment type="subcellular location">
    <subcellularLocation>
        <location evidence="1 9">Cell inner membrane</location>
        <topology evidence="1 9">Multi-pass membrane protein</topology>
    </subcellularLocation>
</comment>
<organism evidence="11 12">
    <name type="scientific">Fulvimarina endophytica</name>
    <dbReference type="NCBI Taxonomy" id="2293836"/>
    <lineage>
        <taxon>Bacteria</taxon>
        <taxon>Pseudomonadati</taxon>
        <taxon>Pseudomonadota</taxon>
        <taxon>Alphaproteobacteria</taxon>
        <taxon>Hyphomicrobiales</taxon>
        <taxon>Aurantimonadaceae</taxon>
        <taxon>Fulvimarina</taxon>
    </lineage>
</organism>
<dbReference type="AlphaFoldDB" id="A0A371WZ68"/>
<reference evidence="11 12" key="1">
    <citation type="submission" date="2018-08" db="EMBL/GenBank/DDBJ databases">
        <title>Fulvimarina sp. 85, whole genome shotgun sequence.</title>
        <authorList>
            <person name="Tuo L."/>
        </authorList>
    </citation>
    <scope>NUCLEOTIDE SEQUENCE [LARGE SCALE GENOMIC DNA]</scope>
    <source>
        <strain evidence="11 12">85</strain>
    </source>
</reference>
<dbReference type="Proteomes" id="UP000264310">
    <property type="component" value="Unassembled WGS sequence"/>
</dbReference>
<dbReference type="EMBL" id="QURL01000008">
    <property type="protein sequence ID" value="RFC62285.1"/>
    <property type="molecule type" value="Genomic_DNA"/>
</dbReference>
<dbReference type="InterPro" id="IPR007387">
    <property type="entry name" value="TRAP_DctQ"/>
</dbReference>
<feature type="transmembrane region" description="Helical" evidence="9">
    <location>
        <begin position="54"/>
        <end position="72"/>
    </location>
</feature>
<keyword evidence="2 9" id="KW-0813">Transport</keyword>
<keyword evidence="4 9" id="KW-0997">Cell inner membrane</keyword>
<evidence type="ECO:0000313" key="12">
    <source>
        <dbReference type="Proteomes" id="UP000264310"/>
    </source>
</evidence>
<proteinExistence type="inferred from homology"/>
<evidence type="ECO:0000256" key="1">
    <source>
        <dbReference type="ARBA" id="ARBA00004429"/>
    </source>
</evidence>
<comment type="similarity">
    <text evidence="8 9">Belongs to the TRAP transporter small permease family.</text>
</comment>